<feature type="signal peptide" evidence="1">
    <location>
        <begin position="1"/>
        <end position="20"/>
    </location>
</feature>
<evidence type="ECO:0000256" key="1">
    <source>
        <dbReference type="SAM" id="SignalP"/>
    </source>
</evidence>
<sequence>MNWIFSFLAAALICSSAAGRQLSIYSTGFGDNAEQIIEQARFYADELNIASGQPLIVMVMLSHNLPDNISGMMVHGENEVLEMRNVMIKLNAALPTDDLNRALAHEMVHVVQYARGDLMRINNTMFRWQGQLIFDSASIPYRQRKWEKEAFSKEEELKKGYKKLISH</sequence>
<evidence type="ECO:0008006" key="4">
    <source>
        <dbReference type="Google" id="ProtNLM"/>
    </source>
</evidence>
<dbReference type="EMBL" id="CP136051">
    <property type="protein sequence ID" value="WOK08772.1"/>
    <property type="molecule type" value="Genomic_DNA"/>
</dbReference>
<keyword evidence="1" id="KW-0732">Signal</keyword>
<evidence type="ECO:0000313" key="2">
    <source>
        <dbReference type="EMBL" id="WOK08772.1"/>
    </source>
</evidence>
<name>A0ABZ0IW81_9BACT</name>
<proteinExistence type="predicted"/>
<keyword evidence="3" id="KW-1185">Reference proteome</keyword>
<feature type="chain" id="PRO_5046055941" description="DUF4157 domain-containing protein" evidence="1">
    <location>
        <begin position="21"/>
        <end position="167"/>
    </location>
</feature>
<evidence type="ECO:0000313" key="3">
    <source>
        <dbReference type="Proteomes" id="UP001302349"/>
    </source>
</evidence>
<protein>
    <recommendedName>
        <fullName evidence="4">DUF4157 domain-containing protein</fullName>
    </recommendedName>
</protein>
<dbReference type="Proteomes" id="UP001302349">
    <property type="component" value="Chromosome"/>
</dbReference>
<gene>
    <name evidence="2" type="ORF">RT717_09005</name>
</gene>
<dbReference type="RefSeq" id="WP_317491404.1">
    <property type="nucleotide sequence ID" value="NZ_CP136051.1"/>
</dbReference>
<accession>A0ABZ0IW81</accession>
<organism evidence="2 3">
    <name type="scientific">Imperialibacter roseus</name>
    <dbReference type="NCBI Taxonomy" id="1324217"/>
    <lineage>
        <taxon>Bacteria</taxon>
        <taxon>Pseudomonadati</taxon>
        <taxon>Bacteroidota</taxon>
        <taxon>Cytophagia</taxon>
        <taxon>Cytophagales</taxon>
        <taxon>Flammeovirgaceae</taxon>
        <taxon>Imperialibacter</taxon>
    </lineage>
</organism>
<reference evidence="2 3" key="1">
    <citation type="journal article" date="2023" name="Microbiol. Resour. Announc.">
        <title>Complete Genome Sequence of Imperialibacter roseus strain P4T.</title>
        <authorList>
            <person name="Tizabi D.R."/>
            <person name="Bachvaroff T."/>
            <person name="Hill R.T."/>
        </authorList>
    </citation>
    <scope>NUCLEOTIDE SEQUENCE [LARGE SCALE GENOMIC DNA]</scope>
    <source>
        <strain evidence="2 3">P4T</strain>
    </source>
</reference>